<dbReference type="AlphaFoldDB" id="A0A1I1APE6"/>
<gene>
    <name evidence="1" type="ORF">SAMN04489723_10915</name>
</gene>
<protein>
    <recommendedName>
        <fullName evidence="3">Terpene synthase</fullName>
    </recommendedName>
</protein>
<organism evidence="1 2">
    <name type="scientific">Algoriphagus aquimarinus</name>
    <dbReference type="NCBI Taxonomy" id="237018"/>
    <lineage>
        <taxon>Bacteria</taxon>
        <taxon>Pseudomonadati</taxon>
        <taxon>Bacteroidota</taxon>
        <taxon>Cytophagia</taxon>
        <taxon>Cytophagales</taxon>
        <taxon>Cyclobacteriaceae</taxon>
        <taxon>Algoriphagus</taxon>
    </lineage>
</organism>
<dbReference type="InterPro" id="IPR008949">
    <property type="entry name" value="Isoprenoid_synthase_dom_sf"/>
</dbReference>
<dbReference type="OrthoDB" id="2989600at2"/>
<evidence type="ECO:0000313" key="1">
    <source>
        <dbReference type="EMBL" id="SFB39837.1"/>
    </source>
</evidence>
<dbReference type="Pfam" id="PF19086">
    <property type="entry name" value="Terpene_syn_C_2"/>
    <property type="match status" value="1"/>
</dbReference>
<dbReference type="SUPFAM" id="SSF48576">
    <property type="entry name" value="Terpenoid synthases"/>
    <property type="match status" value="1"/>
</dbReference>
<dbReference type="Gene3D" id="1.10.600.10">
    <property type="entry name" value="Farnesyl Diphosphate Synthase"/>
    <property type="match status" value="1"/>
</dbReference>
<sequence length="302" mass="35282">MKTYALPVSLNIHTPGINALVMDWAVKTTLLTDEAEISLVEKQRINWFAGYLFPEMDEITLESVMKFFFCLFRMDDLLDHTSFPVSKEFLDTLLDQGRRHTVSQNSPYYTLVNELEKVLYGMIGLGDGIWQNTFLSFWREYVDAQSWELHNRENKLIPDLKEYQISRLDSSGVYLALHLLKREWKYIPCSIAIAEQKIARIICLSNDIKSMEKEKNAKDFHNELLLLKYHTGCSELKIKEYLRTQLNTLIGQLEFLLFSKKQDEMYSMAWSRQLMLLLGGCLYWSEEGTPRYATVINGVVKE</sequence>
<keyword evidence="2" id="KW-1185">Reference proteome</keyword>
<proteinExistence type="predicted"/>
<dbReference type="EMBL" id="FOKK01000009">
    <property type="protein sequence ID" value="SFB39837.1"/>
    <property type="molecule type" value="Genomic_DNA"/>
</dbReference>
<evidence type="ECO:0000313" key="2">
    <source>
        <dbReference type="Proteomes" id="UP000198790"/>
    </source>
</evidence>
<accession>A0A1I1APE6</accession>
<name>A0A1I1APE6_9BACT</name>
<dbReference type="RefSeq" id="WP_092897986.1">
    <property type="nucleotide sequence ID" value="NZ_FOKK01000009.1"/>
</dbReference>
<dbReference type="Proteomes" id="UP000198790">
    <property type="component" value="Unassembled WGS sequence"/>
</dbReference>
<reference evidence="1 2" key="1">
    <citation type="submission" date="2016-10" db="EMBL/GenBank/DDBJ databases">
        <authorList>
            <person name="de Groot N.N."/>
        </authorList>
    </citation>
    <scope>NUCLEOTIDE SEQUENCE [LARGE SCALE GENOMIC DNA]</scope>
    <source>
        <strain evidence="1 2">DSM 23399</strain>
    </source>
</reference>
<evidence type="ECO:0008006" key="3">
    <source>
        <dbReference type="Google" id="ProtNLM"/>
    </source>
</evidence>
<dbReference type="STRING" id="237018.SAMN04489723_10915"/>